<dbReference type="PROSITE" id="PS00846">
    <property type="entry name" value="HTH_ARSR_1"/>
    <property type="match status" value="1"/>
</dbReference>
<name>A0ABW1MLD7_9ACTN</name>
<dbReference type="PANTHER" id="PTHR33154:SF18">
    <property type="entry name" value="ARSENICAL RESISTANCE OPERON REPRESSOR"/>
    <property type="match status" value="1"/>
</dbReference>
<dbReference type="CDD" id="cd00090">
    <property type="entry name" value="HTH_ARSR"/>
    <property type="match status" value="1"/>
</dbReference>
<evidence type="ECO:0000256" key="3">
    <source>
        <dbReference type="ARBA" id="ARBA00023163"/>
    </source>
</evidence>
<dbReference type="PRINTS" id="PR00778">
    <property type="entry name" value="HTHARSR"/>
</dbReference>
<evidence type="ECO:0000313" key="5">
    <source>
        <dbReference type="EMBL" id="MFC6064088.1"/>
    </source>
</evidence>
<dbReference type="InterPro" id="IPR036390">
    <property type="entry name" value="WH_DNA-bd_sf"/>
</dbReference>
<evidence type="ECO:0000259" key="4">
    <source>
        <dbReference type="PROSITE" id="PS50987"/>
    </source>
</evidence>
<dbReference type="SMART" id="SM00418">
    <property type="entry name" value="HTH_ARSR"/>
    <property type="match status" value="1"/>
</dbReference>
<feature type="domain" description="HTH arsR-type" evidence="4">
    <location>
        <begin position="18"/>
        <end position="114"/>
    </location>
</feature>
<dbReference type="InterPro" id="IPR011991">
    <property type="entry name" value="ArsR-like_HTH"/>
</dbReference>
<protein>
    <submittedName>
        <fullName evidence="5">Metalloregulator ArsR/SmtB family transcription factor</fullName>
    </submittedName>
</protein>
<dbReference type="EMBL" id="JBHSPX010000004">
    <property type="protein sequence ID" value="MFC6064088.1"/>
    <property type="molecule type" value="Genomic_DNA"/>
</dbReference>
<dbReference type="RefSeq" id="WP_031052231.1">
    <property type="nucleotide sequence ID" value="NZ_JBHSPX010000004.1"/>
</dbReference>
<evidence type="ECO:0000256" key="2">
    <source>
        <dbReference type="ARBA" id="ARBA00023125"/>
    </source>
</evidence>
<keyword evidence="1" id="KW-0805">Transcription regulation</keyword>
<gene>
    <name evidence="5" type="ORF">ACFP4F_16235</name>
</gene>
<keyword evidence="3" id="KW-0804">Transcription</keyword>
<keyword evidence="2" id="KW-0238">DNA-binding</keyword>
<accession>A0ABW1MLD7</accession>
<dbReference type="Pfam" id="PF01022">
    <property type="entry name" value="HTH_5"/>
    <property type="match status" value="1"/>
</dbReference>
<evidence type="ECO:0000256" key="1">
    <source>
        <dbReference type="ARBA" id="ARBA00023015"/>
    </source>
</evidence>
<evidence type="ECO:0000313" key="6">
    <source>
        <dbReference type="Proteomes" id="UP001596139"/>
    </source>
</evidence>
<dbReference type="Proteomes" id="UP001596139">
    <property type="component" value="Unassembled WGS sequence"/>
</dbReference>
<dbReference type="Gene3D" id="1.10.10.10">
    <property type="entry name" value="Winged helix-like DNA-binding domain superfamily/Winged helix DNA-binding domain"/>
    <property type="match status" value="1"/>
</dbReference>
<dbReference type="NCBIfam" id="NF033788">
    <property type="entry name" value="HTH_metalloreg"/>
    <property type="match status" value="1"/>
</dbReference>
<dbReference type="InterPro" id="IPR051081">
    <property type="entry name" value="HTH_MetalResp_TranReg"/>
</dbReference>
<dbReference type="InterPro" id="IPR001845">
    <property type="entry name" value="HTH_ArsR_DNA-bd_dom"/>
</dbReference>
<keyword evidence="6" id="KW-1185">Reference proteome</keyword>
<reference evidence="6" key="1">
    <citation type="journal article" date="2019" name="Int. J. Syst. Evol. Microbiol.">
        <title>The Global Catalogue of Microorganisms (GCM) 10K type strain sequencing project: providing services to taxonomists for standard genome sequencing and annotation.</title>
        <authorList>
            <consortium name="The Broad Institute Genomics Platform"/>
            <consortium name="The Broad Institute Genome Sequencing Center for Infectious Disease"/>
            <person name="Wu L."/>
            <person name="Ma J."/>
        </authorList>
    </citation>
    <scope>NUCLEOTIDE SEQUENCE [LARGE SCALE GENOMIC DNA]</scope>
    <source>
        <strain evidence="6">CGMCC 1.15180</strain>
    </source>
</reference>
<organism evidence="5 6">
    <name type="scientific">Streptomyces ochraceiscleroticus</name>
    <dbReference type="NCBI Taxonomy" id="47761"/>
    <lineage>
        <taxon>Bacteria</taxon>
        <taxon>Bacillati</taxon>
        <taxon>Actinomycetota</taxon>
        <taxon>Actinomycetes</taxon>
        <taxon>Kitasatosporales</taxon>
        <taxon>Streptomycetaceae</taxon>
        <taxon>Streptomyces</taxon>
    </lineage>
</organism>
<sequence length="115" mass="12648">MSTPVIQLCCPPVLTGPLSQDDAEQLAAALRVIADPARLRLLGLIKNQPDAEACTCDLVEPLGLSQPTVSHHLKVLYEAGFLEREKRGRQTWYRLAPDSLGILRDALDPNVHQRA</sequence>
<dbReference type="PANTHER" id="PTHR33154">
    <property type="entry name" value="TRANSCRIPTIONAL REGULATOR, ARSR FAMILY"/>
    <property type="match status" value="1"/>
</dbReference>
<comment type="caution">
    <text evidence="5">The sequence shown here is derived from an EMBL/GenBank/DDBJ whole genome shotgun (WGS) entry which is preliminary data.</text>
</comment>
<dbReference type="InterPro" id="IPR036388">
    <property type="entry name" value="WH-like_DNA-bd_sf"/>
</dbReference>
<dbReference type="SUPFAM" id="SSF46785">
    <property type="entry name" value="Winged helix' DNA-binding domain"/>
    <property type="match status" value="1"/>
</dbReference>
<dbReference type="PROSITE" id="PS50987">
    <property type="entry name" value="HTH_ARSR_2"/>
    <property type="match status" value="1"/>
</dbReference>
<dbReference type="InterPro" id="IPR018334">
    <property type="entry name" value="ArsR_HTH"/>
</dbReference>
<proteinExistence type="predicted"/>